<dbReference type="GO" id="GO:0005975">
    <property type="term" value="P:carbohydrate metabolic process"/>
    <property type="evidence" value="ECO:0007669"/>
    <property type="project" value="InterPro"/>
</dbReference>
<keyword evidence="4" id="KW-0732">Signal</keyword>
<gene>
    <name evidence="6" type="ORF">JOH49_001771</name>
</gene>
<evidence type="ECO:0000256" key="2">
    <source>
        <dbReference type="ARBA" id="ARBA00010973"/>
    </source>
</evidence>
<name>A0A8I1Y1Y0_BRAEL</name>
<accession>A0A8I1Y1Y0</accession>
<evidence type="ECO:0000256" key="5">
    <source>
        <dbReference type="ARBA" id="ARBA00032976"/>
    </source>
</evidence>
<evidence type="ECO:0000256" key="1">
    <source>
        <dbReference type="ARBA" id="ARBA00003236"/>
    </source>
</evidence>
<dbReference type="Proteomes" id="UP000673383">
    <property type="component" value="Unassembled WGS sequence"/>
</dbReference>
<dbReference type="Pfam" id="PF01522">
    <property type="entry name" value="Polysacc_deac_1"/>
    <property type="match status" value="1"/>
</dbReference>
<dbReference type="GO" id="GO:0016810">
    <property type="term" value="F:hydrolase activity, acting on carbon-nitrogen (but not peptide) bonds"/>
    <property type="evidence" value="ECO:0007669"/>
    <property type="project" value="InterPro"/>
</dbReference>
<evidence type="ECO:0000256" key="3">
    <source>
        <dbReference type="ARBA" id="ARBA00020071"/>
    </source>
</evidence>
<protein>
    <recommendedName>
        <fullName evidence="3">Chitooligosaccharide deacetylase</fullName>
    </recommendedName>
    <alternativeName>
        <fullName evidence="5">Nodulation protein B</fullName>
    </alternativeName>
</protein>
<organism evidence="6 7">
    <name type="scientific">Bradyrhizobium elkanii</name>
    <dbReference type="NCBI Taxonomy" id="29448"/>
    <lineage>
        <taxon>Bacteria</taxon>
        <taxon>Pseudomonadati</taxon>
        <taxon>Pseudomonadota</taxon>
        <taxon>Alphaproteobacteria</taxon>
        <taxon>Hyphomicrobiales</taxon>
        <taxon>Nitrobacteraceae</taxon>
        <taxon>Bradyrhizobium</taxon>
    </lineage>
</organism>
<dbReference type="AlphaFoldDB" id="A0A8I1Y1Y0"/>
<evidence type="ECO:0000256" key="4">
    <source>
        <dbReference type="ARBA" id="ARBA00022729"/>
    </source>
</evidence>
<sequence length="337" mass="37926">MKRLLSRTIFHAASWAGFAPALRRAFAGRAAILMFHEIQQDWRSELKTGAPPDFLEYCLKWLRQQGWEIVSLDACLERLAADPEPRRYAVLTFDDGYKDNVTTALPILERNSAPFTVYVPTGAVKRTMQPWWLGLRDLFRSRDSLAIDAMNLRFSCRDFDEKASALEKVSNWVHEDYQRVEMLAPTFSKADLSLEALNDTYFINERELQVLARHPLASIGGHTESHPALAYLNAASARAEMVDNRAYLEGLLQRPVRHVAFPYGNSRACGSREQHLAAEVGFSTAVTTRHGHISDRKPHLFGLPRIAVGGPSDGRIPFEGRMNGVQSAVQMLFGRGN</sequence>
<dbReference type="EMBL" id="JAFICZ010000001">
    <property type="protein sequence ID" value="MBP1292018.1"/>
    <property type="molecule type" value="Genomic_DNA"/>
</dbReference>
<dbReference type="InterPro" id="IPR011330">
    <property type="entry name" value="Glyco_hydro/deAcase_b/a-brl"/>
</dbReference>
<proteinExistence type="inferred from homology"/>
<comment type="similarity">
    <text evidence="2">Belongs to the polysaccharide deacetylase family.</text>
</comment>
<dbReference type="PROSITE" id="PS51677">
    <property type="entry name" value="NODB"/>
    <property type="match status" value="1"/>
</dbReference>
<dbReference type="Gene3D" id="3.20.20.370">
    <property type="entry name" value="Glycoside hydrolase/deacetylase"/>
    <property type="match status" value="1"/>
</dbReference>
<dbReference type="SUPFAM" id="SSF88713">
    <property type="entry name" value="Glycoside hydrolase/deacetylase"/>
    <property type="match status" value="1"/>
</dbReference>
<dbReference type="PANTHER" id="PTHR34216:SF7">
    <property type="entry name" value="POLY-BETA-1,6-N-ACETYL-D-GLUCOSAMINE N-DEACETYLASE"/>
    <property type="match status" value="1"/>
</dbReference>
<reference evidence="6" key="1">
    <citation type="submission" date="2021-02" db="EMBL/GenBank/DDBJ databases">
        <title>Genomic Encyclopedia of Type Strains, Phase IV (KMG-V): Genome sequencing to study the core and pangenomes of soil and plant-associated prokaryotes.</title>
        <authorList>
            <person name="Whitman W."/>
        </authorList>
    </citation>
    <scope>NUCLEOTIDE SEQUENCE</scope>
    <source>
        <strain evidence="6">USDA 406</strain>
    </source>
</reference>
<dbReference type="InterPro" id="IPR002509">
    <property type="entry name" value="NODB_dom"/>
</dbReference>
<evidence type="ECO:0000313" key="6">
    <source>
        <dbReference type="EMBL" id="MBP1292018.1"/>
    </source>
</evidence>
<comment type="caution">
    <text evidence="6">The sequence shown here is derived from an EMBL/GenBank/DDBJ whole genome shotgun (WGS) entry which is preliminary data.</text>
</comment>
<comment type="function">
    <text evidence="1">Is involved in generating a small heat-stable compound (Nod), an acylated oligomer of N-acetylglucosamine, that stimulates mitosis in various plant protoplasts.</text>
</comment>
<evidence type="ECO:0000313" key="7">
    <source>
        <dbReference type="Proteomes" id="UP000673383"/>
    </source>
</evidence>
<dbReference type="PANTHER" id="PTHR34216">
    <property type="match status" value="1"/>
</dbReference>
<dbReference type="RefSeq" id="WP_244980861.1">
    <property type="nucleotide sequence ID" value="NZ_JAFICZ010000001.1"/>
</dbReference>
<dbReference type="InterPro" id="IPR051398">
    <property type="entry name" value="Polysacch_Deacetylase"/>
</dbReference>